<dbReference type="CDD" id="cd03801">
    <property type="entry name" value="GT4_PimA-like"/>
    <property type="match status" value="1"/>
</dbReference>
<dbReference type="GO" id="GO:0016757">
    <property type="term" value="F:glycosyltransferase activity"/>
    <property type="evidence" value="ECO:0007669"/>
    <property type="project" value="InterPro"/>
</dbReference>
<dbReference type="EMBL" id="WHPF01000009">
    <property type="protein sequence ID" value="NNV56595.1"/>
    <property type="molecule type" value="Genomic_DNA"/>
</dbReference>
<evidence type="ECO:0000313" key="2">
    <source>
        <dbReference type="EMBL" id="NNV56595.1"/>
    </source>
</evidence>
<evidence type="ECO:0000313" key="3">
    <source>
        <dbReference type="Proteomes" id="UP000598971"/>
    </source>
</evidence>
<keyword evidence="3" id="KW-1185">Reference proteome</keyword>
<protein>
    <submittedName>
        <fullName evidence="2">Glycosyltransferase</fullName>
    </submittedName>
</protein>
<dbReference type="Pfam" id="PF00534">
    <property type="entry name" value="Glycos_transf_1"/>
    <property type="match status" value="1"/>
</dbReference>
<dbReference type="InterPro" id="IPR001296">
    <property type="entry name" value="Glyco_trans_1"/>
</dbReference>
<dbReference type="Proteomes" id="UP000598971">
    <property type="component" value="Unassembled WGS sequence"/>
</dbReference>
<organism evidence="2 3">
    <name type="scientific">Limnovirga soli</name>
    <dbReference type="NCBI Taxonomy" id="2656915"/>
    <lineage>
        <taxon>Bacteria</taxon>
        <taxon>Pseudomonadati</taxon>
        <taxon>Bacteroidota</taxon>
        <taxon>Chitinophagia</taxon>
        <taxon>Chitinophagales</taxon>
        <taxon>Chitinophagaceae</taxon>
        <taxon>Limnovirga</taxon>
    </lineage>
</organism>
<dbReference type="Gene3D" id="3.40.50.2000">
    <property type="entry name" value="Glycogen Phosphorylase B"/>
    <property type="match status" value="1"/>
</dbReference>
<reference evidence="2" key="1">
    <citation type="submission" date="2019-10" db="EMBL/GenBank/DDBJ databases">
        <title>Draft genome sequence of Panacibacter sp. KCS-6.</title>
        <authorList>
            <person name="Yim K.J."/>
        </authorList>
    </citation>
    <scope>NUCLEOTIDE SEQUENCE</scope>
    <source>
        <strain evidence="2">KCS-6</strain>
    </source>
</reference>
<proteinExistence type="predicted"/>
<name>A0A8J8FEJ0_9BACT</name>
<dbReference type="SUPFAM" id="SSF53756">
    <property type="entry name" value="UDP-Glycosyltransferase/glycogen phosphorylase"/>
    <property type="match status" value="1"/>
</dbReference>
<gene>
    <name evidence="2" type="ORF">GD597_14075</name>
</gene>
<comment type="caution">
    <text evidence="2">The sequence shown here is derived from an EMBL/GenBank/DDBJ whole genome shotgun (WGS) entry which is preliminary data.</text>
</comment>
<dbReference type="PANTHER" id="PTHR46401:SF8">
    <property type="entry name" value="BLL6006 PROTEIN"/>
    <property type="match status" value="1"/>
</dbReference>
<dbReference type="PANTHER" id="PTHR46401">
    <property type="entry name" value="GLYCOSYLTRANSFERASE WBBK-RELATED"/>
    <property type="match status" value="1"/>
</dbReference>
<dbReference type="RefSeq" id="WP_171608537.1">
    <property type="nucleotide sequence ID" value="NZ_WHPF01000009.1"/>
</dbReference>
<feature type="domain" description="Glycosyl transferase family 1" evidence="1">
    <location>
        <begin position="210"/>
        <end position="364"/>
    </location>
</feature>
<evidence type="ECO:0000259" key="1">
    <source>
        <dbReference type="Pfam" id="PF00534"/>
    </source>
</evidence>
<dbReference type="AlphaFoldDB" id="A0A8J8FEJ0"/>
<sequence length="389" mass="44389">MQNKFKRLLIVSDCIHMYAGNGAVATENHIFRRQMEAIAAYFEHTTICCPFVSYDEHKVITAYDTNTISFTALPNVGGNTWNDKLAIIKTIPAWISAYRKANKVTDVVYMRFPNNLSIPAYFYFTLIGKKKFAAYTGNWPDYVNEPITYRLQKWLLTHWFNGPVWVYLSGQTTAKHIFNAKSPSYYLSEWEEESSQVEERIKMLHADDLSHPVFITVGSLTAHKNQQYILDAFLVLRKQGLQFTLYIVGDGVLKNSYADFINKHQLEDCVILTGKKNYIELRALYRQSDFLIQAPLVEGFGKVPVEGLFHGVIPILSESAMSKEMTGNGGFGYVFSVAAVDNLVQLITSILAQPSQLPPMITAGRDYARSHTLDQWSEHYIHLLNTYFE</sequence>
<accession>A0A8J8FEJ0</accession>